<sequence>MRSFRDAKAMARSLREELSARSIDIPHALALELVAKQFGLADWNTLSARVDAASPSPAAEPPGIAIKPAIPVIRSFDEAKAREFYCGFLGMAVDWEHRFHPGAPLYVQLSRGELLVHLSEHHGDASPGATCFVRMSGIRAFHAELIGRNYANNRPGLEQQDWGLEVTVNDPFGNRLRFCEQNAQGA</sequence>
<protein>
    <recommendedName>
        <fullName evidence="2">Bleomycin resistance protein</fullName>
    </recommendedName>
</protein>
<keyword evidence="6" id="KW-1185">Reference proteome</keyword>
<dbReference type="CDD" id="cd08349">
    <property type="entry name" value="BLMA_like"/>
    <property type="match status" value="1"/>
</dbReference>
<dbReference type="AlphaFoldDB" id="A0A2S0NDV2"/>
<dbReference type="Pfam" id="PF20066">
    <property type="entry name" value="Glyoxalase_8"/>
    <property type="match status" value="1"/>
</dbReference>
<gene>
    <name evidence="5" type="ORF">C6569_14805</name>
</gene>
<comment type="similarity">
    <text evidence="1">Belongs to the bleomycin resistance protein family.</text>
</comment>
<proteinExistence type="inferred from homology"/>
<evidence type="ECO:0000256" key="3">
    <source>
        <dbReference type="ARBA" id="ARBA00023251"/>
    </source>
</evidence>
<dbReference type="RefSeq" id="WP_106749568.1">
    <property type="nucleotide sequence ID" value="NZ_CP027668.1"/>
</dbReference>
<dbReference type="PROSITE" id="PS51819">
    <property type="entry name" value="VOC"/>
    <property type="match status" value="1"/>
</dbReference>
<dbReference type="Pfam" id="PF19581">
    <property type="entry name" value="Glyoxalase_7"/>
    <property type="match status" value="1"/>
</dbReference>
<evidence type="ECO:0000313" key="5">
    <source>
        <dbReference type="EMBL" id="AVO46227.1"/>
    </source>
</evidence>
<organism evidence="5 6">
    <name type="scientific">Phreatobacter cathodiphilus</name>
    <dbReference type="NCBI Taxonomy" id="1868589"/>
    <lineage>
        <taxon>Bacteria</taxon>
        <taxon>Pseudomonadati</taxon>
        <taxon>Pseudomonadota</taxon>
        <taxon>Alphaproteobacteria</taxon>
        <taxon>Hyphomicrobiales</taxon>
        <taxon>Phreatobacteraceae</taxon>
        <taxon>Phreatobacter</taxon>
    </lineage>
</organism>
<evidence type="ECO:0000259" key="4">
    <source>
        <dbReference type="PROSITE" id="PS51819"/>
    </source>
</evidence>
<dbReference type="KEGG" id="phr:C6569_14805"/>
<dbReference type="Gene3D" id="3.10.180.10">
    <property type="entry name" value="2,3-Dihydroxybiphenyl 1,2-Dioxygenase, domain 1"/>
    <property type="match status" value="1"/>
</dbReference>
<evidence type="ECO:0000256" key="1">
    <source>
        <dbReference type="ARBA" id="ARBA00011051"/>
    </source>
</evidence>
<dbReference type="Proteomes" id="UP000237889">
    <property type="component" value="Chromosome"/>
</dbReference>
<dbReference type="InterPro" id="IPR000335">
    <property type="entry name" value="Bleomycin-R"/>
</dbReference>
<evidence type="ECO:0000313" key="6">
    <source>
        <dbReference type="Proteomes" id="UP000237889"/>
    </source>
</evidence>
<dbReference type="InterPro" id="IPR029068">
    <property type="entry name" value="Glyas_Bleomycin-R_OHBP_Dase"/>
</dbReference>
<dbReference type="GO" id="GO:0046677">
    <property type="term" value="P:response to antibiotic"/>
    <property type="evidence" value="ECO:0007669"/>
    <property type="project" value="UniProtKB-KW"/>
</dbReference>
<dbReference type="OrthoDB" id="9803104at2"/>
<dbReference type="InterPro" id="IPR045517">
    <property type="entry name" value="Glyoxalase_8"/>
</dbReference>
<keyword evidence="3" id="KW-0046">Antibiotic resistance</keyword>
<evidence type="ECO:0000256" key="2">
    <source>
        <dbReference type="ARBA" id="ARBA00021572"/>
    </source>
</evidence>
<dbReference type="InterPro" id="IPR037523">
    <property type="entry name" value="VOC_core"/>
</dbReference>
<dbReference type="EMBL" id="CP027668">
    <property type="protein sequence ID" value="AVO46227.1"/>
    <property type="molecule type" value="Genomic_DNA"/>
</dbReference>
<name>A0A2S0NDV2_9HYPH</name>
<feature type="domain" description="VOC" evidence="4">
    <location>
        <begin position="67"/>
        <end position="181"/>
    </location>
</feature>
<dbReference type="SUPFAM" id="SSF54593">
    <property type="entry name" value="Glyoxalase/Bleomycin resistance protein/Dihydroxybiphenyl dioxygenase"/>
    <property type="match status" value="1"/>
</dbReference>
<accession>A0A2S0NDV2</accession>
<reference evidence="5 6" key="1">
    <citation type="submission" date="2018-03" db="EMBL/GenBank/DDBJ databases">
        <title>Genome sequencing of Phreatobacter sp.</title>
        <authorList>
            <person name="Kim S.-J."/>
            <person name="Heo J."/>
            <person name="Kwon S.-W."/>
        </authorList>
    </citation>
    <scope>NUCLEOTIDE SEQUENCE [LARGE SCALE GENOMIC DNA]</scope>
    <source>
        <strain evidence="5 6">S-12</strain>
    </source>
</reference>